<feature type="region of interest" description="Disordered" evidence="1">
    <location>
        <begin position="66"/>
        <end position="137"/>
    </location>
</feature>
<dbReference type="AlphaFoldDB" id="A0A6G1ECJ5"/>
<dbReference type="Proteomes" id="UP000479710">
    <property type="component" value="Unassembled WGS sequence"/>
</dbReference>
<sequence length="137" mass="15476">MDRIAELRAAGLTTTMVVGDSLRHRLAPLQHCSSLVWLYTENCNATRTHVGEEHNLKLEEMAAMLSPKRQGLHRAQGPQAPPGQEKQRGLRRHTSRPISQNTWRRPLSMKKGHPSLTMVCPTMGRQSPIIPHYKGKE</sequence>
<keyword evidence="3" id="KW-1185">Reference proteome</keyword>
<evidence type="ECO:0000313" key="2">
    <source>
        <dbReference type="EMBL" id="KAF0921653.1"/>
    </source>
</evidence>
<protein>
    <submittedName>
        <fullName evidence="2">Uncharacterized protein</fullName>
    </submittedName>
</protein>
<evidence type="ECO:0000313" key="3">
    <source>
        <dbReference type="Proteomes" id="UP000479710"/>
    </source>
</evidence>
<dbReference type="OrthoDB" id="618480at2759"/>
<comment type="caution">
    <text evidence="2">The sequence shown here is derived from an EMBL/GenBank/DDBJ whole genome shotgun (WGS) entry which is preliminary data.</text>
</comment>
<evidence type="ECO:0000256" key="1">
    <source>
        <dbReference type="SAM" id="MobiDB-lite"/>
    </source>
</evidence>
<gene>
    <name evidence="2" type="ORF">E2562_011400</name>
</gene>
<organism evidence="2 3">
    <name type="scientific">Oryza meyeriana var. granulata</name>
    <dbReference type="NCBI Taxonomy" id="110450"/>
    <lineage>
        <taxon>Eukaryota</taxon>
        <taxon>Viridiplantae</taxon>
        <taxon>Streptophyta</taxon>
        <taxon>Embryophyta</taxon>
        <taxon>Tracheophyta</taxon>
        <taxon>Spermatophyta</taxon>
        <taxon>Magnoliopsida</taxon>
        <taxon>Liliopsida</taxon>
        <taxon>Poales</taxon>
        <taxon>Poaceae</taxon>
        <taxon>BOP clade</taxon>
        <taxon>Oryzoideae</taxon>
        <taxon>Oryzeae</taxon>
        <taxon>Oryzinae</taxon>
        <taxon>Oryza</taxon>
        <taxon>Oryza meyeriana</taxon>
    </lineage>
</organism>
<proteinExistence type="predicted"/>
<dbReference type="EMBL" id="SPHZ02000004">
    <property type="protein sequence ID" value="KAF0921653.1"/>
    <property type="molecule type" value="Genomic_DNA"/>
</dbReference>
<name>A0A6G1ECJ5_9ORYZ</name>
<reference evidence="2 3" key="1">
    <citation type="submission" date="2019-11" db="EMBL/GenBank/DDBJ databases">
        <title>Whole genome sequence of Oryza granulata.</title>
        <authorList>
            <person name="Li W."/>
        </authorList>
    </citation>
    <scope>NUCLEOTIDE SEQUENCE [LARGE SCALE GENOMIC DNA]</scope>
    <source>
        <strain evidence="3">cv. Menghai</strain>
        <tissue evidence="2">Leaf</tissue>
    </source>
</reference>
<accession>A0A6G1ECJ5</accession>